<dbReference type="OrthoDB" id="10254794at2759"/>
<evidence type="ECO:0000259" key="3">
    <source>
        <dbReference type="Pfam" id="PF13870"/>
    </source>
</evidence>
<feature type="compositionally biased region" description="Low complexity" evidence="2">
    <location>
        <begin position="153"/>
        <end position="167"/>
    </location>
</feature>
<feature type="compositionally biased region" description="Acidic residues" evidence="2">
    <location>
        <begin position="120"/>
        <end position="130"/>
    </location>
</feature>
<gene>
    <name evidence="5" type="ORF">CG31231</name>
</gene>
<evidence type="ECO:0000313" key="5">
    <source>
        <dbReference type="FlyBase" id="FBgn0051231"/>
    </source>
</evidence>
<feature type="compositionally biased region" description="Basic and acidic residues" evidence="2">
    <location>
        <begin position="86"/>
        <end position="110"/>
    </location>
</feature>
<dbReference type="EMBL" id="BT001336">
    <property type="protein sequence ID" value="AAN71091.1"/>
    <property type="molecule type" value="mRNA"/>
</dbReference>
<dbReference type="AlphaFoldDB" id="Q8IHA5"/>
<keyword evidence="1" id="KW-0175">Coiled coil</keyword>
<feature type="coiled-coil region" evidence="1">
    <location>
        <begin position="598"/>
        <end position="625"/>
    </location>
</feature>
<feature type="domain" description="CCDC113/CCDC96 coiled-coil" evidence="3">
    <location>
        <begin position="492"/>
        <end position="667"/>
    </location>
</feature>
<accession>Q8IHA5</accession>
<feature type="compositionally biased region" description="Basic and acidic residues" evidence="2">
    <location>
        <begin position="226"/>
        <end position="246"/>
    </location>
</feature>
<dbReference type="AGR" id="FB:FBgn0051231"/>
<reference evidence="4" key="1">
    <citation type="submission" date="2002-11" db="EMBL/GenBank/DDBJ databases">
        <authorList>
            <person name="Stapleton M."/>
            <person name="Brokstein P."/>
            <person name="Hong L."/>
            <person name="Agbayani A."/>
            <person name="Carlson J."/>
            <person name="Champe M."/>
            <person name="Chavez C."/>
            <person name="Dorsett V."/>
            <person name="Dresnek D."/>
            <person name="Farfan D."/>
            <person name="Frise E."/>
            <person name="George R."/>
            <person name="Gonzalez M."/>
            <person name="Guarin H."/>
            <person name="Kronmiller B."/>
            <person name="Li P."/>
            <person name="Liao G."/>
            <person name="Miranda A."/>
            <person name="Mungall C.J."/>
            <person name="Nunoo J."/>
            <person name="Pacleb J."/>
            <person name="Paragas V."/>
            <person name="Park S."/>
            <person name="Patel S."/>
            <person name="Phouanenavong S."/>
            <person name="Wan K."/>
            <person name="Yu C."/>
            <person name="Lewis S.E."/>
            <person name="Rubin G.M."/>
            <person name="Celniker S."/>
        </authorList>
    </citation>
    <scope>NUCLEOTIDE SEQUENCE</scope>
</reference>
<evidence type="ECO:0000256" key="1">
    <source>
        <dbReference type="SAM" id="Coils"/>
    </source>
</evidence>
<feature type="region of interest" description="Disordered" evidence="2">
    <location>
        <begin position="203"/>
        <end position="294"/>
    </location>
</feature>
<sequence>MAENAPEEAAPIDNAEEIPPAEIPAAEDAPKLVTIAEAAEGAEIQGETANVDQIEGEGETVLPAEDDETSKEGEESGAKHKGLATADERKREKLQRIKERLAKKDEEEAAKAALAKAPIESEEMPEDEDKEELHSVESGGEDSEDDFEDIKAILNEKPPNEKPPSVVVEEEIEEDLDSEGSFDEPLPRLGVSIKSEFIRGFESLPSISDISLDPEPEPEPEPELSAQDKSDTKADTDDGVFHKDGTDAGEGESGSSSGSDKDASTAINAAAESEEDDDSILMDDLPDEQEPTEKQVVIGEEVDTMAMFTEAVDAEMETHQELHVPVEEPFWYRLTVDFLNNLINTVVENAENAEKNKENLLDKRKMLLELQRLVDDYTFEKYQNTLLNNVVCDYFRRNRKFNNFQPLPPEDAAGEFIRYMNALNSVDNLMERVKLIKIKNGHSASRAMLELNSYSVLAFNEEQRLEGFMRKTLIRKDMDRLRRALDNDLRRMQDLRNQISEKRYELNLNLHNLAFVDEKVMKFERVTETLTISQMLCANESIIQLSKQLEEKCKDVAVMQSNYKKSMIEETCVREKRDMISYMLSKARAEYIDRFERRNKLRKDLTRLQLEHADLKTKRDKLETKGGLLFKPGLMYDYDKCMADIQARRSHIQAMKKTCNELGKRIRACEDSKYQSSFSIRYLS</sequence>
<feature type="region of interest" description="Disordered" evidence="2">
    <location>
        <begin position="1"/>
        <end position="188"/>
    </location>
</feature>
<dbReference type="VEuPathDB" id="VectorBase:FBgn0051231"/>
<feature type="compositionally biased region" description="Low complexity" evidence="2">
    <location>
        <begin position="34"/>
        <end position="49"/>
    </location>
</feature>
<dbReference type="FlyBase" id="FBgn0051231">
    <property type="gene designation" value="CG31231"/>
</dbReference>
<proteinExistence type="evidence at transcript level"/>
<name>Q8IHA5_DROME</name>
<protein>
    <submittedName>
        <fullName evidence="4">AT20662p</fullName>
    </submittedName>
</protein>
<feature type="coiled-coil region" evidence="1">
    <location>
        <begin position="336"/>
        <end position="370"/>
    </location>
</feature>
<dbReference type="HOGENOM" id="CLU_379119_0_0_1"/>
<feature type="coiled-coil region" evidence="1">
    <location>
        <begin position="478"/>
        <end position="505"/>
    </location>
</feature>
<feature type="compositionally biased region" description="Low complexity" evidence="2">
    <location>
        <begin position="1"/>
        <end position="27"/>
    </location>
</feature>
<feature type="compositionally biased region" description="Acidic residues" evidence="2">
    <location>
        <begin position="272"/>
        <end position="290"/>
    </location>
</feature>
<feature type="compositionally biased region" description="Acidic residues" evidence="2">
    <location>
        <begin position="168"/>
        <end position="182"/>
    </location>
</feature>
<feature type="compositionally biased region" description="Acidic residues" evidence="2">
    <location>
        <begin position="212"/>
        <end position="222"/>
    </location>
</feature>
<evidence type="ECO:0000256" key="2">
    <source>
        <dbReference type="SAM" id="MobiDB-lite"/>
    </source>
</evidence>
<dbReference type="ExpressionAtlas" id="Q8IHA5">
    <property type="expression patterns" value="baseline and differential"/>
</dbReference>
<evidence type="ECO:0000313" key="4">
    <source>
        <dbReference type="EMBL" id="AAN71091.1"/>
    </source>
</evidence>
<dbReference type="InterPro" id="IPR025254">
    <property type="entry name" value="CCDC113/CCDC96_CC"/>
</dbReference>
<feature type="compositionally biased region" description="Acidic residues" evidence="2">
    <location>
        <begin position="54"/>
        <end position="69"/>
    </location>
</feature>
<feature type="compositionally biased region" description="Acidic residues" evidence="2">
    <location>
        <begin position="139"/>
        <end position="148"/>
    </location>
</feature>
<organism evidence="4">
    <name type="scientific">Drosophila melanogaster</name>
    <name type="common">Fruit fly</name>
    <dbReference type="NCBI Taxonomy" id="7227"/>
    <lineage>
        <taxon>Eukaryota</taxon>
        <taxon>Metazoa</taxon>
        <taxon>Ecdysozoa</taxon>
        <taxon>Arthropoda</taxon>
        <taxon>Hexapoda</taxon>
        <taxon>Insecta</taxon>
        <taxon>Pterygota</taxon>
        <taxon>Neoptera</taxon>
        <taxon>Endopterygota</taxon>
        <taxon>Diptera</taxon>
        <taxon>Brachycera</taxon>
        <taxon>Muscomorpha</taxon>
        <taxon>Ephydroidea</taxon>
        <taxon>Drosophilidae</taxon>
        <taxon>Drosophila</taxon>
        <taxon>Sophophora</taxon>
    </lineage>
</organism>
<dbReference type="Pfam" id="PF13870">
    <property type="entry name" value="CCDC113_CCDC96_CC"/>
    <property type="match status" value="1"/>
</dbReference>